<keyword evidence="2" id="KW-1185">Reference proteome</keyword>
<accession>A0A9X9JN53</accession>
<evidence type="ECO:0000313" key="2">
    <source>
        <dbReference type="Proteomes" id="UP001164549"/>
    </source>
</evidence>
<evidence type="ECO:0000313" key="1">
    <source>
        <dbReference type="EMBL" id="UYA98699.1"/>
    </source>
</evidence>
<protein>
    <submittedName>
        <fullName evidence="1">Virion structural protein</fullName>
    </submittedName>
</protein>
<organism evidence="1 2">
    <name type="scientific">Xanthomonas phage vB_Xar_IVIA-DoCa5</name>
    <dbReference type="NCBI Taxonomy" id="2975532"/>
    <lineage>
        <taxon>Viruses</taxon>
        <taxon>Duplodnaviria</taxon>
        <taxon>Heunggongvirae</taxon>
        <taxon>Uroviricota</taxon>
        <taxon>Caudoviricetes</taxon>
        <taxon>Mesyanzhinovviridae</taxon>
        <taxon>Bradleyvirinae</taxon>
        <taxon>Docaquintavirus</taxon>
        <taxon>Docaquintavirus doca5</taxon>
    </lineage>
</organism>
<gene>
    <name evidence="1" type="ORF">IVIADoCa5_29</name>
</gene>
<name>A0A9X9JN53_9CAUD</name>
<proteinExistence type="predicted"/>
<dbReference type="EMBL" id="ON932079">
    <property type="protein sequence ID" value="UYA98699.1"/>
    <property type="molecule type" value="Genomic_DNA"/>
</dbReference>
<reference evidence="1" key="1">
    <citation type="submission" date="2022-07" db="EMBL/GenBank/DDBJ databases">
        <title>Comparative analysis of new lytic phages for the biological control of phytopathogenic Xanthomonas spp.</title>
        <authorList>
            <person name="Domingo-Calap M.L."/>
            <person name="Bernabeu-Gimeno M."/>
            <person name="Aure C.M."/>
            <person name="Marco-Noales E."/>
            <person name="Domingo-Calap P."/>
        </authorList>
    </citation>
    <scope>NUCLEOTIDE SEQUENCE</scope>
</reference>
<sequence>MWWYVVVFVVALVAAYSMMPKPQNAKPAGLGDVTAPTAEVGREIPVLFGERDLEGPNVCWYGDFRAVPIKKKGGKK</sequence>
<dbReference type="Proteomes" id="UP001164549">
    <property type="component" value="Segment"/>
</dbReference>